<keyword evidence="12" id="KW-1185">Reference proteome</keyword>
<evidence type="ECO:0000256" key="5">
    <source>
        <dbReference type="ARBA" id="ARBA00022676"/>
    </source>
</evidence>
<dbReference type="RefSeq" id="WP_281842973.1">
    <property type="nucleotide sequence ID" value="NZ_BROH01000008.1"/>
</dbReference>
<dbReference type="EMBL" id="BROH01000008">
    <property type="protein sequence ID" value="GKY88938.1"/>
    <property type="molecule type" value="Genomic_DNA"/>
</dbReference>
<reference evidence="11" key="1">
    <citation type="journal article" date="2023" name="Int. J. Syst. Evol. Microbiol.">
        <title>Sinisalibacter aestuarii sp. nov., isolated from estuarine sediment of the Arakawa River.</title>
        <authorList>
            <person name="Arafat S.T."/>
            <person name="Hirano S."/>
            <person name="Sato A."/>
            <person name="Takeuchi K."/>
            <person name="Yasuda T."/>
            <person name="Terahara T."/>
            <person name="Hamada M."/>
            <person name="Kobayashi T."/>
        </authorList>
    </citation>
    <scope>NUCLEOTIDE SEQUENCE</scope>
    <source>
        <strain evidence="11">B-399</strain>
    </source>
</reference>
<dbReference type="Gene3D" id="3.20.20.80">
    <property type="entry name" value="Glycosidases"/>
    <property type="match status" value="1"/>
</dbReference>
<dbReference type="InterPro" id="IPR003385">
    <property type="entry name" value="Glyco_hydro_77"/>
</dbReference>
<evidence type="ECO:0000256" key="9">
    <source>
        <dbReference type="ARBA" id="ARBA00031501"/>
    </source>
</evidence>
<comment type="catalytic activity">
    <reaction evidence="1 10">
        <text>Transfers a segment of a (1-&gt;4)-alpha-D-glucan to a new position in an acceptor, which may be glucose or a (1-&gt;4)-alpha-D-glucan.</text>
        <dbReference type="EC" id="2.4.1.25"/>
    </reaction>
</comment>
<dbReference type="PANTHER" id="PTHR32438">
    <property type="entry name" value="4-ALPHA-GLUCANOTRANSFERASE DPE1, CHLOROPLASTIC/AMYLOPLASTIC"/>
    <property type="match status" value="1"/>
</dbReference>
<name>A0ABQ5LWC8_9RHOB</name>
<accession>A0ABQ5LWC8</accession>
<evidence type="ECO:0000256" key="1">
    <source>
        <dbReference type="ARBA" id="ARBA00000439"/>
    </source>
</evidence>
<dbReference type="NCBIfam" id="TIGR00217">
    <property type="entry name" value="malQ"/>
    <property type="match status" value="1"/>
</dbReference>
<evidence type="ECO:0000256" key="4">
    <source>
        <dbReference type="ARBA" id="ARBA00020295"/>
    </source>
</evidence>
<keyword evidence="6 10" id="KW-0808">Transferase</keyword>
<evidence type="ECO:0000256" key="10">
    <source>
        <dbReference type="RuleBase" id="RU361207"/>
    </source>
</evidence>
<evidence type="ECO:0000256" key="2">
    <source>
        <dbReference type="ARBA" id="ARBA00005684"/>
    </source>
</evidence>
<comment type="caution">
    <text evidence="11">The sequence shown here is derived from an EMBL/GenBank/DDBJ whole genome shotgun (WGS) entry which is preliminary data.</text>
</comment>
<keyword evidence="5 10" id="KW-0328">Glycosyltransferase</keyword>
<evidence type="ECO:0000256" key="7">
    <source>
        <dbReference type="ARBA" id="ARBA00023277"/>
    </source>
</evidence>
<organism evidence="11 12">
    <name type="scientific">Sinisalibacter aestuarii</name>
    <dbReference type="NCBI Taxonomy" id="2949426"/>
    <lineage>
        <taxon>Bacteria</taxon>
        <taxon>Pseudomonadati</taxon>
        <taxon>Pseudomonadota</taxon>
        <taxon>Alphaproteobacteria</taxon>
        <taxon>Rhodobacterales</taxon>
        <taxon>Roseobacteraceae</taxon>
        <taxon>Sinisalibacter</taxon>
    </lineage>
</organism>
<dbReference type="Proteomes" id="UP001144205">
    <property type="component" value="Unassembled WGS sequence"/>
</dbReference>
<sequence>MDRNRLNELCWASGITTHYGHREVPDETKLSLLAALGVDEATPPGAAGVPDFHGQPDARAAMPDWLAAAPTWGLFCQLYELRSARSWGIGDFGDLARLAGVAGAAGADFVGINPVHALFLGDPERCSPFMPSNRRFLNPLYIAMDDLPASTRPDKAALAAVEAAELVDYPAVAALKLKGLRTVFNRNPFDDGAHREADFDTFCAEGGEALARHALFEALSLHLTDAGHYAGWYGWPEEYKHADSEAVAAFAKSHTREVRFHLWLQWIAARQLNAAHAAARAAGMRIGLYLDLAVGEAMDGSATWGNPGMVLDGVVVGAPPDVFSQDGQMWDLAALNPVTLAASDYAPLRALIKAQLDHAGALRIDHVMVLRQLFLIPQGAPASAGTHMAYPFVEMLRVVAEESRSHGAVMIGEDLGFVPDGFRETMQAANILAYRILYFEQEYGLFRRSTTYPEQALACISTHDLPTLAGWWAGEDIAQRRAFGLIGEDLAAEQERRRIDERTALVNAFIDGGQLPADARDGDEAALPPRVLAAAYRFLGATPSRLVGVRLADLIGPNAQTNVPGTVSEHPNWRRRGTVAVDDIAAIPAFQEITKAMRAGRPRG</sequence>
<evidence type="ECO:0000313" key="12">
    <source>
        <dbReference type="Proteomes" id="UP001144205"/>
    </source>
</evidence>
<evidence type="ECO:0000256" key="8">
    <source>
        <dbReference type="ARBA" id="ARBA00031423"/>
    </source>
</evidence>
<dbReference type="SUPFAM" id="SSF51445">
    <property type="entry name" value="(Trans)glycosidases"/>
    <property type="match status" value="1"/>
</dbReference>
<dbReference type="EC" id="2.4.1.25" evidence="3 10"/>
<dbReference type="Pfam" id="PF02446">
    <property type="entry name" value="Glyco_hydro_77"/>
    <property type="match status" value="1"/>
</dbReference>
<dbReference type="PANTHER" id="PTHR32438:SF5">
    <property type="entry name" value="4-ALPHA-GLUCANOTRANSFERASE DPE1, CHLOROPLASTIC_AMYLOPLASTIC"/>
    <property type="match status" value="1"/>
</dbReference>
<dbReference type="InterPro" id="IPR017853">
    <property type="entry name" value="GH"/>
</dbReference>
<proteinExistence type="inferred from homology"/>
<comment type="similarity">
    <text evidence="2 10">Belongs to the disproportionating enzyme family.</text>
</comment>
<keyword evidence="7 10" id="KW-0119">Carbohydrate metabolism</keyword>
<gene>
    <name evidence="11" type="ORF">STA1M1_28070</name>
</gene>
<protein>
    <recommendedName>
        <fullName evidence="4 10">4-alpha-glucanotransferase</fullName>
        <ecNumber evidence="3 10">2.4.1.25</ecNumber>
    </recommendedName>
    <alternativeName>
        <fullName evidence="8 10">Amylomaltase</fullName>
    </alternativeName>
    <alternativeName>
        <fullName evidence="9 10">Disproportionating enzyme</fullName>
    </alternativeName>
</protein>
<evidence type="ECO:0000313" key="11">
    <source>
        <dbReference type="EMBL" id="GKY88938.1"/>
    </source>
</evidence>
<evidence type="ECO:0000256" key="6">
    <source>
        <dbReference type="ARBA" id="ARBA00022679"/>
    </source>
</evidence>
<evidence type="ECO:0000256" key="3">
    <source>
        <dbReference type="ARBA" id="ARBA00012560"/>
    </source>
</evidence>